<feature type="region of interest" description="Disordered" evidence="1">
    <location>
        <begin position="29"/>
        <end position="49"/>
    </location>
</feature>
<dbReference type="AlphaFoldDB" id="A0A218YZE7"/>
<sequence length="148" mass="15820">MLRRLCGARAAAISQSTAIPQPAVSISTTTTTTTTTSQDPSASSLSDLAPPSYNYIRSETRRQWFTDVSAFGPPAADMAEKVNPKLYGREYAAQARRLEISHSLAEAKGEAVLGIGFVGRQTIPDPVVGDGRNISRLSFSENPCAIMT</sequence>
<comment type="caution">
    <text evidence="2">The sequence shown here is derived from an EMBL/GenBank/DDBJ whole genome shotgun (WGS) entry which is preliminary data.</text>
</comment>
<dbReference type="Proteomes" id="UP000242519">
    <property type="component" value="Unassembled WGS sequence"/>
</dbReference>
<name>A0A218YZE7_9HELO</name>
<evidence type="ECO:0000313" key="3">
    <source>
        <dbReference type="Proteomes" id="UP000242519"/>
    </source>
</evidence>
<evidence type="ECO:0000313" key="2">
    <source>
        <dbReference type="EMBL" id="OWP00740.1"/>
    </source>
</evidence>
<protein>
    <submittedName>
        <fullName evidence="2">Uncharacterized protein</fullName>
    </submittedName>
</protein>
<gene>
    <name evidence="2" type="ORF">B2J93_8431</name>
</gene>
<keyword evidence="3" id="KW-1185">Reference proteome</keyword>
<organism evidence="2 3">
    <name type="scientific">Diplocarpon coronariae</name>
    <dbReference type="NCBI Taxonomy" id="2795749"/>
    <lineage>
        <taxon>Eukaryota</taxon>
        <taxon>Fungi</taxon>
        <taxon>Dikarya</taxon>
        <taxon>Ascomycota</taxon>
        <taxon>Pezizomycotina</taxon>
        <taxon>Leotiomycetes</taxon>
        <taxon>Helotiales</taxon>
        <taxon>Drepanopezizaceae</taxon>
        <taxon>Diplocarpon</taxon>
    </lineage>
</organism>
<accession>A0A218YZE7</accession>
<dbReference type="EMBL" id="MZNU01000308">
    <property type="protein sequence ID" value="OWP00740.1"/>
    <property type="molecule type" value="Genomic_DNA"/>
</dbReference>
<proteinExistence type="predicted"/>
<evidence type="ECO:0000256" key="1">
    <source>
        <dbReference type="SAM" id="MobiDB-lite"/>
    </source>
</evidence>
<dbReference type="InParanoid" id="A0A218YZE7"/>
<reference evidence="2 3" key="1">
    <citation type="submission" date="2017-04" db="EMBL/GenBank/DDBJ databases">
        <title>Draft genome sequence of Marssonina coronaria NL1: causal agent of apple blotch.</title>
        <authorList>
            <person name="Cheng Q."/>
        </authorList>
    </citation>
    <scope>NUCLEOTIDE SEQUENCE [LARGE SCALE GENOMIC DNA]</scope>
    <source>
        <strain evidence="2 3">NL1</strain>
    </source>
</reference>